<organism evidence="1 2">
    <name type="scientific">Candidatus Scatoplasma merdavium</name>
    <dbReference type="NCBI Taxonomy" id="2840932"/>
    <lineage>
        <taxon>Bacteria</taxon>
        <taxon>Bacillati</taxon>
        <taxon>Bacillota</taxon>
        <taxon>Bacilli</taxon>
        <taxon>Bacillales</taxon>
        <taxon>Candidatus Scatoplasma</taxon>
    </lineage>
</organism>
<reference evidence="1" key="2">
    <citation type="journal article" date="2021" name="PeerJ">
        <title>Extensive microbial diversity within the chicken gut microbiome revealed by metagenomics and culture.</title>
        <authorList>
            <person name="Gilroy R."/>
            <person name="Ravi A."/>
            <person name="Getino M."/>
            <person name="Pursley I."/>
            <person name="Horton D.L."/>
            <person name="Alikhan N.F."/>
            <person name="Baker D."/>
            <person name="Gharbi K."/>
            <person name="Hall N."/>
            <person name="Watson M."/>
            <person name="Adriaenssens E.M."/>
            <person name="Foster-Nyarko E."/>
            <person name="Jarju S."/>
            <person name="Secka A."/>
            <person name="Antonio M."/>
            <person name="Oren A."/>
            <person name="Chaudhuri R.R."/>
            <person name="La Ragione R."/>
            <person name="Hildebrand F."/>
            <person name="Pallen M.J."/>
        </authorList>
    </citation>
    <scope>NUCLEOTIDE SEQUENCE</scope>
    <source>
        <strain evidence="1">1748</strain>
    </source>
</reference>
<gene>
    <name evidence="1" type="ORF">IAC78_00875</name>
</gene>
<sequence>MFLIPFFIGLALAFSIDKSTSGEVSTNLIVIKASDNYVLARNLFSTYYISAKGHSFEIGDIINVTGSLSKLEFSHKEQGFDLINYYRSYSCYAELNAQSITLVFHNFIRMREFANYLFQNYNEEAKS</sequence>
<reference evidence="1" key="1">
    <citation type="submission" date="2020-10" db="EMBL/GenBank/DDBJ databases">
        <authorList>
            <person name="Gilroy R."/>
        </authorList>
    </citation>
    <scope>NUCLEOTIDE SEQUENCE</scope>
    <source>
        <strain evidence="1">1748</strain>
    </source>
</reference>
<proteinExistence type="predicted"/>
<protein>
    <submittedName>
        <fullName evidence="1">Uncharacterized protein</fullName>
    </submittedName>
</protein>
<accession>A0A9D9GQJ7</accession>
<evidence type="ECO:0000313" key="2">
    <source>
        <dbReference type="Proteomes" id="UP000823629"/>
    </source>
</evidence>
<name>A0A9D9GQJ7_9BACL</name>
<dbReference type="AlphaFoldDB" id="A0A9D9GQJ7"/>
<comment type="caution">
    <text evidence="1">The sequence shown here is derived from an EMBL/GenBank/DDBJ whole genome shotgun (WGS) entry which is preliminary data.</text>
</comment>
<feature type="non-terminal residue" evidence="1">
    <location>
        <position position="127"/>
    </location>
</feature>
<dbReference type="EMBL" id="JADING010000021">
    <property type="protein sequence ID" value="MBO8414023.1"/>
    <property type="molecule type" value="Genomic_DNA"/>
</dbReference>
<evidence type="ECO:0000313" key="1">
    <source>
        <dbReference type="EMBL" id="MBO8414023.1"/>
    </source>
</evidence>
<dbReference type="Proteomes" id="UP000823629">
    <property type="component" value="Unassembled WGS sequence"/>
</dbReference>